<accession>A0ABQ1GSJ9</accession>
<evidence type="ECO:0000313" key="3">
    <source>
        <dbReference type="Proteomes" id="UP000617979"/>
    </source>
</evidence>
<proteinExistence type="predicted"/>
<gene>
    <name evidence="2" type="ORF">GCM10007416_22480</name>
</gene>
<dbReference type="Proteomes" id="UP000617979">
    <property type="component" value="Unassembled WGS sequence"/>
</dbReference>
<name>A0ABQ1GSJ9_9BACL</name>
<dbReference type="EMBL" id="BMEX01000007">
    <property type="protein sequence ID" value="GGA48811.1"/>
    <property type="molecule type" value="Genomic_DNA"/>
</dbReference>
<reference evidence="3" key="1">
    <citation type="journal article" date="2019" name="Int. J. Syst. Evol. Microbiol.">
        <title>The Global Catalogue of Microorganisms (GCM) 10K type strain sequencing project: providing services to taxonomists for standard genome sequencing and annotation.</title>
        <authorList>
            <consortium name="The Broad Institute Genomics Platform"/>
            <consortium name="The Broad Institute Genome Sequencing Center for Infectious Disease"/>
            <person name="Wu L."/>
            <person name="Ma J."/>
        </authorList>
    </citation>
    <scope>NUCLEOTIDE SEQUENCE [LARGE SCALE GENOMIC DNA]</scope>
    <source>
        <strain evidence="3">CGMCC 1.12404</strain>
    </source>
</reference>
<sequence>MDKQTDDEDNDRTCQEHQGGYLFGVHGVGRFFDIDKAGGLGGHASQHPQISAGVSTQTGVSPQSNKGDPKKSQ</sequence>
<feature type="compositionally biased region" description="Acidic residues" evidence="1">
    <location>
        <begin position="1"/>
        <end position="10"/>
    </location>
</feature>
<keyword evidence="3" id="KW-1185">Reference proteome</keyword>
<evidence type="ECO:0000256" key="1">
    <source>
        <dbReference type="SAM" id="MobiDB-lite"/>
    </source>
</evidence>
<organism evidence="2 3">
    <name type="scientific">Kroppenstedtia guangzhouensis</name>
    <dbReference type="NCBI Taxonomy" id="1274356"/>
    <lineage>
        <taxon>Bacteria</taxon>
        <taxon>Bacillati</taxon>
        <taxon>Bacillota</taxon>
        <taxon>Bacilli</taxon>
        <taxon>Bacillales</taxon>
        <taxon>Thermoactinomycetaceae</taxon>
        <taxon>Kroppenstedtia</taxon>
    </lineage>
</organism>
<feature type="region of interest" description="Disordered" evidence="1">
    <location>
        <begin position="1"/>
        <end position="20"/>
    </location>
</feature>
<evidence type="ECO:0000313" key="2">
    <source>
        <dbReference type="EMBL" id="GGA48811.1"/>
    </source>
</evidence>
<feature type="compositionally biased region" description="Polar residues" evidence="1">
    <location>
        <begin position="46"/>
        <end position="66"/>
    </location>
</feature>
<comment type="caution">
    <text evidence="2">The sequence shown here is derived from an EMBL/GenBank/DDBJ whole genome shotgun (WGS) entry which is preliminary data.</text>
</comment>
<protein>
    <submittedName>
        <fullName evidence="2">Uncharacterized protein</fullName>
    </submittedName>
</protein>
<feature type="region of interest" description="Disordered" evidence="1">
    <location>
        <begin position="34"/>
        <end position="73"/>
    </location>
</feature>